<evidence type="ECO:0000256" key="1">
    <source>
        <dbReference type="SAM" id="MobiDB-lite"/>
    </source>
</evidence>
<feature type="region of interest" description="Disordered" evidence="1">
    <location>
        <begin position="1"/>
        <end position="51"/>
    </location>
</feature>
<reference evidence="2" key="1">
    <citation type="submission" date="2020-11" db="EMBL/GenBank/DDBJ databases">
        <authorList>
            <consortium name="DOE Joint Genome Institute"/>
            <person name="Ahrendt S."/>
            <person name="Riley R."/>
            <person name="Andreopoulos W."/>
            <person name="Labutti K."/>
            <person name="Pangilinan J."/>
            <person name="Ruiz-Duenas F.J."/>
            <person name="Barrasa J.M."/>
            <person name="Sanchez-Garcia M."/>
            <person name="Camarero S."/>
            <person name="Miyauchi S."/>
            <person name="Serrano A."/>
            <person name="Linde D."/>
            <person name="Babiker R."/>
            <person name="Drula E."/>
            <person name="Ayuso-Fernandez I."/>
            <person name="Pacheco R."/>
            <person name="Padilla G."/>
            <person name="Ferreira P."/>
            <person name="Barriuso J."/>
            <person name="Kellner H."/>
            <person name="Castanera R."/>
            <person name="Alfaro M."/>
            <person name="Ramirez L."/>
            <person name="Pisabarro A.G."/>
            <person name="Kuo A."/>
            <person name="Tritt A."/>
            <person name="Lipzen A."/>
            <person name="He G."/>
            <person name="Yan M."/>
            <person name="Ng V."/>
            <person name="Cullen D."/>
            <person name="Martin F."/>
            <person name="Rosso M.-N."/>
            <person name="Henrissat B."/>
            <person name="Hibbett D."/>
            <person name="Martinez A.T."/>
            <person name="Grigoriev I.V."/>
        </authorList>
    </citation>
    <scope>NUCLEOTIDE SEQUENCE</scope>
    <source>
        <strain evidence="2">CBS 506.95</strain>
    </source>
</reference>
<evidence type="ECO:0000313" key="3">
    <source>
        <dbReference type="Proteomes" id="UP000807306"/>
    </source>
</evidence>
<dbReference type="EMBL" id="MU157944">
    <property type="protein sequence ID" value="KAF9522479.1"/>
    <property type="molecule type" value="Genomic_DNA"/>
</dbReference>
<evidence type="ECO:0000313" key="2">
    <source>
        <dbReference type="EMBL" id="KAF9522479.1"/>
    </source>
</evidence>
<proteinExistence type="predicted"/>
<sequence>MTLGASEQPSASLAKSREREPKAAEPLEGGGHSSSLNRMLVLSPGTMSRER</sequence>
<feature type="compositionally biased region" description="Polar residues" evidence="1">
    <location>
        <begin position="1"/>
        <end position="13"/>
    </location>
</feature>
<dbReference type="Proteomes" id="UP000807306">
    <property type="component" value="Unassembled WGS sequence"/>
</dbReference>
<keyword evidence="3" id="KW-1185">Reference proteome</keyword>
<organism evidence="2 3">
    <name type="scientific">Crepidotus variabilis</name>
    <dbReference type="NCBI Taxonomy" id="179855"/>
    <lineage>
        <taxon>Eukaryota</taxon>
        <taxon>Fungi</taxon>
        <taxon>Dikarya</taxon>
        <taxon>Basidiomycota</taxon>
        <taxon>Agaricomycotina</taxon>
        <taxon>Agaricomycetes</taxon>
        <taxon>Agaricomycetidae</taxon>
        <taxon>Agaricales</taxon>
        <taxon>Agaricineae</taxon>
        <taxon>Crepidotaceae</taxon>
        <taxon>Crepidotus</taxon>
    </lineage>
</organism>
<accession>A0A9P6E4N0</accession>
<protein>
    <submittedName>
        <fullName evidence="2">Uncharacterized protein</fullName>
    </submittedName>
</protein>
<dbReference type="AlphaFoldDB" id="A0A9P6E4N0"/>
<name>A0A9P6E4N0_9AGAR</name>
<feature type="compositionally biased region" description="Basic and acidic residues" evidence="1">
    <location>
        <begin position="15"/>
        <end position="25"/>
    </location>
</feature>
<gene>
    <name evidence="2" type="ORF">CPB83DRAFT_864408</name>
</gene>
<comment type="caution">
    <text evidence="2">The sequence shown here is derived from an EMBL/GenBank/DDBJ whole genome shotgun (WGS) entry which is preliminary data.</text>
</comment>